<reference evidence="9 10" key="1">
    <citation type="submission" date="2016-10" db="EMBL/GenBank/DDBJ databases">
        <authorList>
            <person name="de Groot N.N."/>
        </authorList>
    </citation>
    <scope>NUCLEOTIDE SEQUENCE [LARGE SCALE GENOMIC DNA]</scope>
    <source>
        <strain evidence="9 10">CGMCC 1.10825</strain>
    </source>
</reference>
<keyword evidence="5 8" id="KW-0472">Membrane</keyword>
<name>A0A1H6IXL0_9FLAO</name>
<feature type="transmembrane region" description="Helical" evidence="8">
    <location>
        <begin position="53"/>
        <end position="72"/>
    </location>
</feature>
<feature type="transmembrane region" description="Helical" evidence="8">
    <location>
        <begin position="199"/>
        <end position="227"/>
    </location>
</feature>
<feature type="transmembrane region" description="Helical" evidence="8">
    <location>
        <begin position="329"/>
        <end position="350"/>
    </location>
</feature>
<dbReference type="GO" id="GO:0015648">
    <property type="term" value="F:lipid-linked peptidoglycan transporter activity"/>
    <property type="evidence" value="ECO:0007669"/>
    <property type="project" value="TreeGrafter"/>
</dbReference>
<dbReference type="GO" id="GO:0005886">
    <property type="term" value="C:plasma membrane"/>
    <property type="evidence" value="ECO:0007669"/>
    <property type="project" value="TreeGrafter"/>
</dbReference>
<keyword evidence="4 8" id="KW-1133">Transmembrane helix</keyword>
<dbReference type="PANTHER" id="PTHR30474:SF1">
    <property type="entry name" value="PEPTIDOGLYCAN GLYCOSYLTRANSFERASE MRDB"/>
    <property type="match status" value="1"/>
</dbReference>
<dbReference type="PROSITE" id="PS00428">
    <property type="entry name" value="FTSW_RODA_SPOVE"/>
    <property type="match status" value="1"/>
</dbReference>
<dbReference type="PANTHER" id="PTHR30474">
    <property type="entry name" value="CELL CYCLE PROTEIN"/>
    <property type="match status" value="1"/>
</dbReference>
<dbReference type="Proteomes" id="UP000199634">
    <property type="component" value="Unassembled WGS sequence"/>
</dbReference>
<dbReference type="AlphaFoldDB" id="A0A1H6IXL0"/>
<dbReference type="Pfam" id="PF01098">
    <property type="entry name" value="FTSW_RODA_SPOVE"/>
    <property type="match status" value="1"/>
</dbReference>
<evidence type="ECO:0000256" key="6">
    <source>
        <dbReference type="ARBA" id="ARBA00032370"/>
    </source>
</evidence>
<feature type="transmembrane region" description="Helical" evidence="8">
    <location>
        <begin position="12"/>
        <end position="33"/>
    </location>
</feature>
<evidence type="ECO:0000313" key="10">
    <source>
        <dbReference type="Proteomes" id="UP000199634"/>
    </source>
</evidence>
<evidence type="ECO:0000256" key="5">
    <source>
        <dbReference type="ARBA" id="ARBA00023136"/>
    </source>
</evidence>
<sequence>MVKTKHLENQSVIANIDWLSIFLYTALVFFGWMNIYSASLPLEETSIFDLSQIYGKQILFIGITLPVIVIILSLDAKTYEKYSLIFYIIGILLLMGLFIFGKTIKGQTNWYQFGGISMQPSEFAKIGTALFLSKYITESQTTFQTLKEQVIAMGIIFLPVAFIMLQPDAGSAMIFMVFFLVLYREGFPAWYLWTGFFAILLFILALVIKPVILLVLILLGCIIHFIYNKSIHRNPFIYAILAVVMSGFVFSVDYVFENVLEPHQKDRINVLIGEDVDMKKEGYNLNQSMIAIGSGGWTGKGYLEGTQTKGGFVPEQHTDYIFTTVGEEWGFVGSLSVVVCFLSLILRVTYLAEKQKNNFNRIYGYCVAAILFMHFFVNISMLIGIFPTIGVPLPFFSYGGSSLIAFTLLLFIFLKLDANKVNEW</sequence>
<dbReference type="RefSeq" id="WP_091095138.1">
    <property type="nucleotide sequence ID" value="NZ_FNXE01000001.1"/>
</dbReference>
<dbReference type="GO" id="GO:0008360">
    <property type="term" value="P:regulation of cell shape"/>
    <property type="evidence" value="ECO:0007669"/>
    <property type="project" value="UniProtKB-KW"/>
</dbReference>
<feature type="transmembrane region" description="Helical" evidence="8">
    <location>
        <begin position="236"/>
        <end position="256"/>
    </location>
</feature>
<dbReference type="EMBL" id="FNXE01000001">
    <property type="protein sequence ID" value="SEH53922.1"/>
    <property type="molecule type" value="Genomic_DNA"/>
</dbReference>
<organism evidence="9 10">
    <name type="scientific">Paenimyroides marinum</name>
    <dbReference type="NCBI Taxonomy" id="1159016"/>
    <lineage>
        <taxon>Bacteria</taxon>
        <taxon>Pseudomonadati</taxon>
        <taxon>Bacteroidota</taxon>
        <taxon>Flavobacteriia</taxon>
        <taxon>Flavobacteriales</taxon>
        <taxon>Flavobacteriaceae</taxon>
        <taxon>Paenimyroides</taxon>
    </lineage>
</organism>
<feature type="transmembrane region" description="Helical" evidence="8">
    <location>
        <begin position="362"/>
        <end position="389"/>
    </location>
</feature>
<dbReference type="OrthoDB" id="9768187at2"/>
<keyword evidence="3" id="KW-0133">Cell shape</keyword>
<dbReference type="GO" id="GO:0032153">
    <property type="term" value="C:cell division site"/>
    <property type="evidence" value="ECO:0007669"/>
    <property type="project" value="TreeGrafter"/>
</dbReference>
<evidence type="ECO:0000256" key="4">
    <source>
        <dbReference type="ARBA" id="ARBA00022989"/>
    </source>
</evidence>
<keyword evidence="10" id="KW-1185">Reference proteome</keyword>
<evidence type="ECO:0000256" key="1">
    <source>
        <dbReference type="ARBA" id="ARBA00004141"/>
    </source>
</evidence>
<feature type="transmembrane region" description="Helical" evidence="8">
    <location>
        <begin position="395"/>
        <end position="414"/>
    </location>
</feature>
<keyword evidence="2 8" id="KW-0812">Transmembrane</keyword>
<evidence type="ECO:0000256" key="3">
    <source>
        <dbReference type="ARBA" id="ARBA00022960"/>
    </source>
</evidence>
<evidence type="ECO:0000313" key="9">
    <source>
        <dbReference type="EMBL" id="SEH53922.1"/>
    </source>
</evidence>
<dbReference type="GO" id="GO:0051301">
    <property type="term" value="P:cell division"/>
    <property type="evidence" value="ECO:0007669"/>
    <property type="project" value="InterPro"/>
</dbReference>
<evidence type="ECO:0000256" key="2">
    <source>
        <dbReference type="ARBA" id="ARBA00022692"/>
    </source>
</evidence>
<gene>
    <name evidence="9" type="ORF">SAMN02927937_00059</name>
</gene>
<dbReference type="NCBIfam" id="NF037961">
    <property type="entry name" value="RodA_shape"/>
    <property type="match status" value="1"/>
</dbReference>
<evidence type="ECO:0000256" key="7">
    <source>
        <dbReference type="ARBA" id="ARBA00033270"/>
    </source>
</evidence>
<proteinExistence type="predicted"/>
<accession>A0A1H6IXL0</accession>
<protein>
    <recommendedName>
        <fullName evidence="7">Cell wall polymerase</fullName>
    </recommendedName>
    <alternativeName>
        <fullName evidence="6">Peptidoglycan polymerase</fullName>
    </alternativeName>
</protein>
<dbReference type="InterPro" id="IPR001182">
    <property type="entry name" value="FtsW/RodA"/>
</dbReference>
<dbReference type="STRING" id="1159016.SAMN02927937_00059"/>
<comment type="subcellular location">
    <subcellularLocation>
        <location evidence="1">Membrane</location>
        <topology evidence="1">Multi-pass membrane protein</topology>
    </subcellularLocation>
</comment>
<feature type="transmembrane region" description="Helical" evidence="8">
    <location>
        <begin position="84"/>
        <end position="101"/>
    </location>
</feature>
<evidence type="ECO:0000256" key="8">
    <source>
        <dbReference type="SAM" id="Phobius"/>
    </source>
</evidence>
<dbReference type="InterPro" id="IPR018365">
    <property type="entry name" value="Cell_cycle_FtsW-rel_CS"/>
</dbReference>